<reference evidence="12 13" key="1">
    <citation type="submission" date="2016-11" db="EMBL/GenBank/DDBJ databases">
        <title>Comparative genomics of Bartonella apis.</title>
        <authorList>
            <person name="Engel P."/>
        </authorList>
    </citation>
    <scope>NUCLEOTIDE SEQUENCE [LARGE SCALE GENOMIC DNA]</scope>
    <source>
        <strain evidence="12 13">BBC0178</strain>
    </source>
</reference>
<dbReference type="EMBL" id="CP015820">
    <property type="protein sequence ID" value="AQT42805.1"/>
    <property type="molecule type" value="Genomic_DNA"/>
</dbReference>
<dbReference type="Pfam" id="PF02110">
    <property type="entry name" value="HK"/>
    <property type="match status" value="1"/>
</dbReference>
<dbReference type="GO" id="GO:0000287">
    <property type="term" value="F:magnesium ion binding"/>
    <property type="evidence" value="ECO:0007669"/>
    <property type="project" value="UniProtKB-UniRule"/>
</dbReference>
<dbReference type="SUPFAM" id="SSF53613">
    <property type="entry name" value="Ribokinase-like"/>
    <property type="match status" value="1"/>
</dbReference>
<accession>A0A1U9MBX3</accession>
<dbReference type="GO" id="GO:0009228">
    <property type="term" value="P:thiamine biosynthetic process"/>
    <property type="evidence" value="ECO:0007669"/>
    <property type="project" value="UniProtKB-KW"/>
</dbReference>
<evidence type="ECO:0000256" key="4">
    <source>
        <dbReference type="ARBA" id="ARBA00022679"/>
    </source>
</evidence>
<keyword evidence="5 11" id="KW-0479">Metal-binding</keyword>
<name>A0A1U9MBX3_9HYPH</name>
<dbReference type="InterPro" id="IPR029056">
    <property type="entry name" value="Ribokinase-like"/>
</dbReference>
<keyword evidence="8 11" id="KW-0067">ATP-binding</keyword>
<sequence>MSIEIDKRLSLDNLRAKHPLIQCLTNEVAMNFCANVLNALGASPVMSFSPDEAAEFVDNANAITTNIGTLTREKYAGIRLVMERAKVLGKPVVFDPVAHFATSFRRNATKHLLELSPKVIRGNASEIIAFTAKTSAHGVDSHAEGESRFNAAIEAAKQTKAVIAMSGKTDFITDGNEHILVEGGHSLMSKVSASGCALTCVTGAFTALAPDQALKATVKAFATFSAAGAIAGHQAKGPGSFVPLFIDALAEMDDQIVDRSVSIRPWQNDGIAED</sequence>
<feature type="binding site" evidence="11">
    <location>
        <position position="46"/>
    </location>
    <ligand>
        <name>substrate</name>
    </ligand>
</feature>
<organism evidence="12 13">
    <name type="scientific">Bartonella apihabitans</name>
    <dbReference type="NCBI Taxonomy" id="2750929"/>
    <lineage>
        <taxon>Bacteria</taxon>
        <taxon>Pseudomonadati</taxon>
        <taxon>Pseudomonadota</taxon>
        <taxon>Alphaproteobacteria</taxon>
        <taxon>Hyphomicrobiales</taxon>
        <taxon>Bartonellaceae</taxon>
        <taxon>Bartonella</taxon>
    </lineage>
</organism>
<comment type="catalytic activity">
    <reaction evidence="1 11">
        <text>5-(2-hydroxyethyl)-4-methylthiazole + ATP = 4-methyl-5-(2-phosphooxyethyl)-thiazole + ADP + H(+)</text>
        <dbReference type="Rhea" id="RHEA:24212"/>
        <dbReference type="ChEBI" id="CHEBI:15378"/>
        <dbReference type="ChEBI" id="CHEBI:17957"/>
        <dbReference type="ChEBI" id="CHEBI:30616"/>
        <dbReference type="ChEBI" id="CHEBI:58296"/>
        <dbReference type="ChEBI" id="CHEBI:456216"/>
        <dbReference type="EC" id="2.7.1.50"/>
    </reaction>
</comment>
<proteinExistence type="inferred from homology"/>
<evidence type="ECO:0000256" key="8">
    <source>
        <dbReference type="ARBA" id="ARBA00022840"/>
    </source>
</evidence>
<comment type="function">
    <text evidence="11">Catalyzes the phosphorylation of the hydroxyl group of 4-methyl-5-beta-hydroxyethylthiazole (THZ).</text>
</comment>
<dbReference type="NCBIfam" id="NF006830">
    <property type="entry name" value="PRK09355.1"/>
    <property type="match status" value="1"/>
</dbReference>
<dbReference type="CDD" id="cd01170">
    <property type="entry name" value="THZ_kinase"/>
    <property type="match status" value="1"/>
</dbReference>
<dbReference type="EC" id="2.7.1.50" evidence="11"/>
<evidence type="ECO:0000256" key="6">
    <source>
        <dbReference type="ARBA" id="ARBA00022741"/>
    </source>
</evidence>
<dbReference type="RefSeq" id="WP_078039608.1">
    <property type="nucleotide sequence ID" value="NZ_CP015820.1"/>
</dbReference>
<gene>
    <name evidence="11" type="primary">thiM</name>
    <name evidence="12" type="ORF">BBC0178_013390</name>
</gene>
<dbReference type="Proteomes" id="UP000189660">
    <property type="component" value="Chromosome"/>
</dbReference>
<comment type="pathway">
    <text evidence="3 11">Cofactor biosynthesis; thiamine diphosphate biosynthesis; 4-methyl-5-(2-phosphoethyl)-thiazole from 5-(2-hydroxyethyl)-4-methylthiazole: step 1/1.</text>
</comment>
<protein>
    <recommendedName>
        <fullName evidence="11">Hydroxyethylthiazole kinase</fullName>
        <ecNumber evidence="11">2.7.1.50</ecNumber>
    </recommendedName>
    <alternativeName>
        <fullName evidence="11">4-methyl-5-beta-hydroxyethylthiazole kinase</fullName>
        <shortName evidence="11">TH kinase</shortName>
        <shortName evidence="11">Thz kinase</shortName>
    </alternativeName>
</protein>
<evidence type="ECO:0000256" key="2">
    <source>
        <dbReference type="ARBA" id="ARBA00001946"/>
    </source>
</evidence>
<evidence type="ECO:0000256" key="11">
    <source>
        <dbReference type="HAMAP-Rule" id="MF_00228"/>
    </source>
</evidence>
<dbReference type="GO" id="GO:0005524">
    <property type="term" value="F:ATP binding"/>
    <property type="evidence" value="ECO:0007669"/>
    <property type="project" value="UniProtKB-UniRule"/>
</dbReference>
<dbReference type="HAMAP" id="MF_00228">
    <property type="entry name" value="Thz_kinase"/>
    <property type="match status" value="1"/>
</dbReference>
<dbReference type="PRINTS" id="PR01099">
    <property type="entry name" value="HYETHTZKNASE"/>
</dbReference>
<keyword evidence="4 11" id="KW-0808">Transferase</keyword>
<feature type="binding site" evidence="11">
    <location>
        <position position="193"/>
    </location>
    <ligand>
        <name>substrate</name>
    </ligand>
</feature>
<evidence type="ECO:0000256" key="5">
    <source>
        <dbReference type="ARBA" id="ARBA00022723"/>
    </source>
</evidence>
<keyword evidence="6 11" id="KW-0547">Nucleotide-binding</keyword>
<dbReference type="GO" id="GO:0004417">
    <property type="term" value="F:hydroxyethylthiazole kinase activity"/>
    <property type="evidence" value="ECO:0007669"/>
    <property type="project" value="UniProtKB-UniRule"/>
</dbReference>
<comment type="similarity">
    <text evidence="11">Belongs to the Thz kinase family.</text>
</comment>
<evidence type="ECO:0000313" key="12">
    <source>
        <dbReference type="EMBL" id="AQT42805.1"/>
    </source>
</evidence>
<dbReference type="PIRSF" id="PIRSF000513">
    <property type="entry name" value="Thz_kinase"/>
    <property type="match status" value="1"/>
</dbReference>
<feature type="binding site" evidence="11">
    <location>
        <position position="121"/>
    </location>
    <ligand>
        <name>ATP</name>
        <dbReference type="ChEBI" id="CHEBI:30616"/>
    </ligand>
</feature>
<dbReference type="Gene3D" id="3.40.1190.20">
    <property type="match status" value="1"/>
</dbReference>
<evidence type="ECO:0000256" key="1">
    <source>
        <dbReference type="ARBA" id="ARBA00001771"/>
    </source>
</evidence>
<keyword evidence="13" id="KW-1185">Reference proteome</keyword>
<dbReference type="KEGG" id="bapa:BBC0178_013390"/>
<dbReference type="AlphaFoldDB" id="A0A1U9MBX3"/>
<evidence type="ECO:0000256" key="7">
    <source>
        <dbReference type="ARBA" id="ARBA00022777"/>
    </source>
</evidence>
<keyword evidence="10 11" id="KW-0784">Thiamine biosynthesis</keyword>
<keyword evidence="7 11" id="KW-0418">Kinase</keyword>
<evidence type="ECO:0000313" key="13">
    <source>
        <dbReference type="Proteomes" id="UP000189660"/>
    </source>
</evidence>
<dbReference type="OrthoDB" id="8909021at2"/>
<evidence type="ECO:0000256" key="9">
    <source>
        <dbReference type="ARBA" id="ARBA00022842"/>
    </source>
</evidence>
<keyword evidence="9 11" id="KW-0460">Magnesium</keyword>
<feature type="binding site" evidence="11">
    <location>
        <position position="166"/>
    </location>
    <ligand>
        <name>ATP</name>
        <dbReference type="ChEBI" id="CHEBI:30616"/>
    </ligand>
</feature>
<evidence type="ECO:0000256" key="10">
    <source>
        <dbReference type="ARBA" id="ARBA00022977"/>
    </source>
</evidence>
<dbReference type="InterPro" id="IPR000417">
    <property type="entry name" value="Hyethyz_kinase"/>
</dbReference>
<dbReference type="UniPathway" id="UPA00060">
    <property type="reaction ID" value="UER00139"/>
</dbReference>
<evidence type="ECO:0000256" key="3">
    <source>
        <dbReference type="ARBA" id="ARBA00004868"/>
    </source>
</evidence>
<comment type="cofactor">
    <cofactor evidence="2 11">
        <name>Mg(2+)</name>
        <dbReference type="ChEBI" id="CHEBI:18420"/>
    </cofactor>
</comment>
<dbReference type="GO" id="GO:0009229">
    <property type="term" value="P:thiamine diphosphate biosynthetic process"/>
    <property type="evidence" value="ECO:0007669"/>
    <property type="project" value="UniProtKB-UniRule"/>
</dbReference>